<feature type="compositionally biased region" description="Polar residues" evidence="1">
    <location>
        <begin position="53"/>
        <end position="86"/>
    </location>
</feature>
<feature type="compositionally biased region" description="Polar residues" evidence="1">
    <location>
        <begin position="256"/>
        <end position="269"/>
    </location>
</feature>
<sequence>MSTLRSNKHSVIYQSTLYRPVLCTTDEGQAWPPTHAHGADETAMGKDKKDVDNSNTSGRAESNSIPLRNGHINGQLTNNSNVSHDPSFTDGKLLPNGRILTLNHQPLQDKPTEPVSTCRKAAETVNTKSPLRGTQNTDTSPKTNGTTRHPPSIPQKETSSHMGKMNGSKRRYSRLLLKRQQEDNSLSTVKTGEAEVDELMYETNHIRNRKADNRPLTVGVKQGRASSVETEERSGTWKPNVDKCDSGEQGVEKTTKGQTGSRNGSNASETETKAIFKAVPVEKHSSSDENRPRDPDTSHIFISKEVVASCRENDHGKPVADKGASCRENDHGKPAANNGAIKASHHHTNTKPDVPWGSNNTEASSVLVPDEQPTTVTTGGHNTDNRTQEINLSDRNHARSLPLTRKGGKTARKNLIKSRDKVENFDDSTVPTTVDNDHVATDDAAKSDSTDRELHDSERSQKGLSSVSKPHRNTIQSDTEDGSCINNNTFRDETLINRSITIKSPSTVPTNHPATYRAGTGNSVHQELVSEISTQSTDAKPDRNVNFKQTSHVDRDLITMPGGHSSVSSINEPSTSREGELPKKNGVVKNSRSTQRVRFSPSTGPRTSEDTSPPGGAVLQVGFREVL</sequence>
<organism evidence="2 3">
    <name type="scientific">Batillaria attramentaria</name>
    <dbReference type="NCBI Taxonomy" id="370345"/>
    <lineage>
        <taxon>Eukaryota</taxon>
        <taxon>Metazoa</taxon>
        <taxon>Spiralia</taxon>
        <taxon>Lophotrochozoa</taxon>
        <taxon>Mollusca</taxon>
        <taxon>Gastropoda</taxon>
        <taxon>Caenogastropoda</taxon>
        <taxon>Sorbeoconcha</taxon>
        <taxon>Cerithioidea</taxon>
        <taxon>Batillariidae</taxon>
        <taxon>Batillaria</taxon>
    </lineage>
</organism>
<feature type="compositionally biased region" description="Basic and acidic residues" evidence="1">
    <location>
        <begin position="435"/>
        <end position="461"/>
    </location>
</feature>
<accession>A0ABD0JV62</accession>
<evidence type="ECO:0000256" key="1">
    <source>
        <dbReference type="SAM" id="MobiDB-lite"/>
    </source>
</evidence>
<feature type="region of interest" description="Disordered" evidence="1">
    <location>
        <begin position="312"/>
        <end position="487"/>
    </location>
</feature>
<feature type="compositionally biased region" description="Polar residues" evidence="1">
    <location>
        <begin position="588"/>
        <end position="606"/>
    </location>
</feature>
<comment type="caution">
    <text evidence="2">The sequence shown here is derived from an EMBL/GenBank/DDBJ whole genome shotgun (WGS) entry which is preliminary data.</text>
</comment>
<feature type="compositionally biased region" description="Polar residues" evidence="1">
    <location>
        <begin position="565"/>
        <end position="574"/>
    </location>
</feature>
<feature type="compositionally biased region" description="Polar residues" evidence="1">
    <location>
        <begin position="124"/>
        <end position="161"/>
    </location>
</feature>
<dbReference type="Proteomes" id="UP001519460">
    <property type="component" value="Unassembled WGS sequence"/>
</dbReference>
<keyword evidence="3" id="KW-1185">Reference proteome</keyword>
<gene>
    <name evidence="2" type="ORF">BaRGS_00029926</name>
</gene>
<proteinExistence type="predicted"/>
<feature type="compositionally biased region" description="Basic and acidic residues" evidence="1">
    <location>
        <begin position="383"/>
        <end position="397"/>
    </location>
</feature>
<evidence type="ECO:0000313" key="3">
    <source>
        <dbReference type="Proteomes" id="UP001519460"/>
    </source>
</evidence>
<feature type="compositionally biased region" description="Basic and acidic residues" evidence="1">
    <location>
        <begin position="230"/>
        <end position="255"/>
    </location>
</feature>
<protein>
    <submittedName>
        <fullName evidence="2">Uncharacterized protein</fullName>
    </submittedName>
</protein>
<feature type="compositionally biased region" description="Basic and acidic residues" evidence="1">
    <location>
        <begin position="37"/>
        <end position="52"/>
    </location>
</feature>
<feature type="compositionally biased region" description="Basic residues" evidence="1">
    <location>
        <begin position="406"/>
        <end position="416"/>
    </location>
</feature>
<feature type="region of interest" description="Disordered" evidence="1">
    <location>
        <begin position="122"/>
        <end position="166"/>
    </location>
</feature>
<feature type="compositionally biased region" description="Basic and acidic residues" evidence="1">
    <location>
        <begin position="270"/>
        <end position="297"/>
    </location>
</feature>
<reference evidence="2 3" key="1">
    <citation type="journal article" date="2023" name="Sci. Data">
        <title>Genome assembly of the Korean intertidal mud-creeper Batillaria attramentaria.</title>
        <authorList>
            <person name="Patra A.K."/>
            <person name="Ho P.T."/>
            <person name="Jun S."/>
            <person name="Lee S.J."/>
            <person name="Kim Y."/>
            <person name="Won Y.J."/>
        </authorList>
    </citation>
    <scope>NUCLEOTIDE SEQUENCE [LARGE SCALE GENOMIC DNA]</scope>
    <source>
        <strain evidence="2">Wonlab-2016</strain>
    </source>
</reference>
<feature type="compositionally biased region" description="Basic and acidic residues" evidence="1">
    <location>
        <begin position="312"/>
        <end position="333"/>
    </location>
</feature>
<feature type="compositionally biased region" description="Polar residues" evidence="1">
    <location>
        <begin position="462"/>
        <end position="477"/>
    </location>
</feature>
<feature type="compositionally biased region" description="Polar residues" evidence="1">
    <location>
        <begin position="372"/>
        <end position="382"/>
    </location>
</feature>
<evidence type="ECO:0000313" key="2">
    <source>
        <dbReference type="EMBL" id="KAK7478827.1"/>
    </source>
</evidence>
<dbReference type="EMBL" id="JACVVK020000316">
    <property type="protein sequence ID" value="KAK7478827.1"/>
    <property type="molecule type" value="Genomic_DNA"/>
</dbReference>
<feature type="region of interest" description="Disordered" evidence="1">
    <location>
        <begin position="208"/>
        <end position="299"/>
    </location>
</feature>
<feature type="region of interest" description="Disordered" evidence="1">
    <location>
        <begin position="29"/>
        <end position="95"/>
    </location>
</feature>
<feature type="region of interest" description="Disordered" evidence="1">
    <location>
        <begin position="553"/>
        <end position="627"/>
    </location>
</feature>
<name>A0ABD0JV62_9CAEN</name>
<dbReference type="AlphaFoldDB" id="A0ABD0JV62"/>